<feature type="transmembrane region" description="Helical" evidence="6">
    <location>
        <begin position="80"/>
        <end position="100"/>
    </location>
</feature>
<name>A0A1R2B0T7_9CILI</name>
<evidence type="ECO:0000313" key="7">
    <source>
        <dbReference type="EMBL" id="OMJ70381.1"/>
    </source>
</evidence>
<comment type="subcellular location">
    <subcellularLocation>
        <location evidence="1">Membrane</location>
        <topology evidence="1">Multi-pass membrane protein</topology>
    </subcellularLocation>
</comment>
<keyword evidence="4 6" id="KW-1133">Transmembrane helix</keyword>
<proteinExistence type="inferred from homology"/>
<feature type="transmembrane region" description="Helical" evidence="6">
    <location>
        <begin position="338"/>
        <end position="361"/>
    </location>
</feature>
<feature type="transmembrane region" description="Helical" evidence="6">
    <location>
        <begin position="50"/>
        <end position="68"/>
    </location>
</feature>
<evidence type="ECO:0000256" key="5">
    <source>
        <dbReference type="ARBA" id="ARBA00023136"/>
    </source>
</evidence>
<feature type="transmembrane region" description="Helical" evidence="6">
    <location>
        <begin position="144"/>
        <end position="165"/>
    </location>
</feature>
<keyword evidence="8" id="KW-1185">Reference proteome</keyword>
<organism evidence="7 8">
    <name type="scientific">Stentor coeruleus</name>
    <dbReference type="NCBI Taxonomy" id="5963"/>
    <lineage>
        <taxon>Eukaryota</taxon>
        <taxon>Sar</taxon>
        <taxon>Alveolata</taxon>
        <taxon>Ciliophora</taxon>
        <taxon>Postciliodesmatophora</taxon>
        <taxon>Heterotrichea</taxon>
        <taxon>Heterotrichida</taxon>
        <taxon>Stentoridae</taxon>
        <taxon>Stentor</taxon>
    </lineage>
</organism>
<protein>
    <submittedName>
        <fullName evidence="7">Uncharacterized protein</fullName>
    </submittedName>
</protein>
<accession>A0A1R2B0T7</accession>
<feature type="transmembrane region" description="Helical" evidence="6">
    <location>
        <begin position="112"/>
        <end position="132"/>
    </location>
</feature>
<evidence type="ECO:0000256" key="4">
    <source>
        <dbReference type="ARBA" id="ARBA00022989"/>
    </source>
</evidence>
<evidence type="ECO:0000256" key="6">
    <source>
        <dbReference type="SAM" id="Phobius"/>
    </source>
</evidence>
<dbReference type="AlphaFoldDB" id="A0A1R2B0T7"/>
<dbReference type="InterPro" id="IPR008010">
    <property type="entry name" value="Tatp1"/>
</dbReference>
<dbReference type="PANTHER" id="PTHR13317:SF4">
    <property type="entry name" value="TRANSMEMBRANE ANTERIOR POSTERIOR TRANSFORMATION PROTEIN 1 HOMOLOG"/>
    <property type="match status" value="1"/>
</dbReference>
<dbReference type="EMBL" id="MPUH01001093">
    <property type="protein sequence ID" value="OMJ70381.1"/>
    <property type="molecule type" value="Genomic_DNA"/>
</dbReference>
<keyword evidence="3 6" id="KW-0812">Transmembrane</keyword>
<dbReference type="Proteomes" id="UP000187209">
    <property type="component" value="Unassembled WGS sequence"/>
</dbReference>
<feature type="transmembrane region" description="Helical" evidence="6">
    <location>
        <begin position="240"/>
        <end position="261"/>
    </location>
</feature>
<comment type="caution">
    <text evidence="7">The sequence shown here is derived from an EMBL/GenBank/DDBJ whole genome shotgun (WGS) entry which is preliminary data.</text>
</comment>
<evidence type="ECO:0000256" key="2">
    <source>
        <dbReference type="ARBA" id="ARBA00008803"/>
    </source>
</evidence>
<dbReference type="OrthoDB" id="29023at2759"/>
<dbReference type="PANTHER" id="PTHR13317">
    <property type="entry name" value="TRANSMEMBRANE ANTERIOR POSTERIOR TRANSFORMATION PROTEIN 1 HOMOLOG"/>
    <property type="match status" value="1"/>
</dbReference>
<dbReference type="GO" id="GO:0005789">
    <property type="term" value="C:endoplasmic reticulum membrane"/>
    <property type="evidence" value="ECO:0007669"/>
    <property type="project" value="TreeGrafter"/>
</dbReference>
<evidence type="ECO:0000256" key="3">
    <source>
        <dbReference type="ARBA" id="ARBA00022692"/>
    </source>
</evidence>
<keyword evidence="5 6" id="KW-0472">Membrane</keyword>
<sequence>MEKLKSFIGKIFLDYTSPNPIRKPQAEADSPIIRLSSEIYTLITLLEKCLMMGLFQCINSLLYILCVMPIKTLISPSRVTIFRTLILFLVSFQVSYMMSVSRLYHDLKEQDFLKLNFVYNMIGVADQLLMAFGQKCMKTMTSSLENLIITVIYVWLHSMHLSLAITVFEVALNSSKYNLLLVIMTSAFVELKITVFKKHDKKVLMNVINNDIVERLQVFIYMLTLLAKAIINRRSNIDELVNGILIILSTYFIIDWVKHYFVLHFNSMQPSVYQKVYEDMKDNWTKTYTTGGFFDGDKVVENTLDPSCSLTLHYKFMALPQACMILRSFSEFLISNSAIMNATIFAIASVAKVLVNVMILVM</sequence>
<evidence type="ECO:0000256" key="1">
    <source>
        <dbReference type="ARBA" id="ARBA00004141"/>
    </source>
</evidence>
<evidence type="ECO:0000313" key="8">
    <source>
        <dbReference type="Proteomes" id="UP000187209"/>
    </source>
</evidence>
<dbReference type="Pfam" id="PF05346">
    <property type="entry name" value="DUF747"/>
    <property type="match status" value="1"/>
</dbReference>
<reference evidence="7 8" key="1">
    <citation type="submission" date="2016-11" db="EMBL/GenBank/DDBJ databases">
        <title>The macronuclear genome of Stentor coeruleus: a giant cell with tiny introns.</title>
        <authorList>
            <person name="Slabodnick M."/>
            <person name="Ruby J.G."/>
            <person name="Reiff S.B."/>
            <person name="Swart E.C."/>
            <person name="Gosai S."/>
            <person name="Prabakaran S."/>
            <person name="Witkowska E."/>
            <person name="Larue G.E."/>
            <person name="Fisher S."/>
            <person name="Freeman R.M."/>
            <person name="Gunawardena J."/>
            <person name="Chu W."/>
            <person name="Stover N.A."/>
            <person name="Gregory B.D."/>
            <person name="Nowacki M."/>
            <person name="Derisi J."/>
            <person name="Roy S.W."/>
            <person name="Marshall W.F."/>
            <person name="Sood P."/>
        </authorList>
    </citation>
    <scope>NUCLEOTIDE SEQUENCE [LARGE SCALE GENOMIC DNA]</scope>
    <source>
        <strain evidence="7">WM001</strain>
    </source>
</reference>
<gene>
    <name evidence="7" type="ORF">SteCoe_31652</name>
</gene>
<feature type="transmembrane region" description="Helical" evidence="6">
    <location>
        <begin position="177"/>
        <end position="195"/>
    </location>
</feature>
<comment type="similarity">
    <text evidence="2">Belongs to the TAPT1 family.</text>
</comment>